<dbReference type="Proteomes" id="UP000607653">
    <property type="component" value="Unassembled WGS sequence"/>
</dbReference>
<evidence type="ECO:0000313" key="1">
    <source>
        <dbReference type="EMBL" id="DAD30303.1"/>
    </source>
</evidence>
<accession>A0A822YDT3</accession>
<gene>
    <name evidence="1" type="ORF">HUJ06_009154</name>
</gene>
<dbReference type="AlphaFoldDB" id="A0A822YDT3"/>
<name>A0A822YDT3_NELNU</name>
<comment type="caution">
    <text evidence="1">The sequence shown here is derived from an EMBL/GenBank/DDBJ whole genome shotgun (WGS) entry which is preliminary data.</text>
</comment>
<protein>
    <submittedName>
        <fullName evidence="1">Uncharacterized protein</fullName>
    </submittedName>
</protein>
<proteinExistence type="predicted"/>
<keyword evidence="2" id="KW-1185">Reference proteome</keyword>
<reference evidence="1 2" key="1">
    <citation type="journal article" date="2020" name="Mol. Biol. Evol.">
        <title>Distinct Expression and Methylation Patterns for Genes with Different Fates following a Single Whole-Genome Duplication in Flowering Plants.</title>
        <authorList>
            <person name="Shi T."/>
            <person name="Rahmani R.S."/>
            <person name="Gugger P.F."/>
            <person name="Wang M."/>
            <person name="Li H."/>
            <person name="Zhang Y."/>
            <person name="Li Z."/>
            <person name="Wang Q."/>
            <person name="Van de Peer Y."/>
            <person name="Marchal K."/>
            <person name="Chen J."/>
        </authorList>
    </citation>
    <scope>NUCLEOTIDE SEQUENCE [LARGE SCALE GENOMIC DNA]</scope>
    <source>
        <tissue evidence="1">Leaf</tissue>
    </source>
</reference>
<evidence type="ECO:0000313" key="2">
    <source>
        <dbReference type="Proteomes" id="UP000607653"/>
    </source>
</evidence>
<dbReference type="EMBL" id="DUZY01000003">
    <property type="protein sequence ID" value="DAD30303.1"/>
    <property type="molecule type" value="Genomic_DNA"/>
</dbReference>
<organism evidence="1 2">
    <name type="scientific">Nelumbo nucifera</name>
    <name type="common">Sacred lotus</name>
    <dbReference type="NCBI Taxonomy" id="4432"/>
    <lineage>
        <taxon>Eukaryota</taxon>
        <taxon>Viridiplantae</taxon>
        <taxon>Streptophyta</taxon>
        <taxon>Embryophyta</taxon>
        <taxon>Tracheophyta</taxon>
        <taxon>Spermatophyta</taxon>
        <taxon>Magnoliopsida</taxon>
        <taxon>Proteales</taxon>
        <taxon>Nelumbonaceae</taxon>
        <taxon>Nelumbo</taxon>
    </lineage>
</organism>
<sequence>MVLLEEEQLERTFFKTLFVFPDQSDSEVPGSRPPNFTSYLARKEKANAWWVVLLDLF</sequence>